<sequence>MGFLDALDPNSSEWMGYFAQSLQVAGVIFWTLLGVAVVGVFWYFISFNIPTHVYETVGKEQTLRFLRKTRSRIKTKDNVSKLKIFGIKEDCEPPTSDQYQ</sequence>
<dbReference type="AlphaFoldDB" id="X0WM38"/>
<accession>X0WM38</accession>
<evidence type="ECO:0000313" key="2">
    <source>
        <dbReference type="EMBL" id="GAG25568.1"/>
    </source>
</evidence>
<name>X0WM38_9ZZZZ</name>
<dbReference type="EMBL" id="BARS01032097">
    <property type="protein sequence ID" value="GAG25568.1"/>
    <property type="molecule type" value="Genomic_DNA"/>
</dbReference>
<feature type="transmembrane region" description="Helical" evidence="1">
    <location>
        <begin position="20"/>
        <end position="45"/>
    </location>
</feature>
<comment type="caution">
    <text evidence="2">The sequence shown here is derived from an EMBL/GenBank/DDBJ whole genome shotgun (WGS) entry which is preliminary data.</text>
</comment>
<protein>
    <submittedName>
        <fullName evidence="2">Uncharacterized protein</fullName>
    </submittedName>
</protein>
<organism evidence="2">
    <name type="scientific">marine sediment metagenome</name>
    <dbReference type="NCBI Taxonomy" id="412755"/>
    <lineage>
        <taxon>unclassified sequences</taxon>
        <taxon>metagenomes</taxon>
        <taxon>ecological metagenomes</taxon>
    </lineage>
</organism>
<reference evidence="2" key="1">
    <citation type="journal article" date="2014" name="Front. Microbiol.">
        <title>High frequency of phylogenetically diverse reductive dehalogenase-homologous genes in deep subseafloor sedimentary metagenomes.</title>
        <authorList>
            <person name="Kawai M."/>
            <person name="Futagami T."/>
            <person name="Toyoda A."/>
            <person name="Takaki Y."/>
            <person name="Nishi S."/>
            <person name="Hori S."/>
            <person name="Arai W."/>
            <person name="Tsubouchi T."/>
            <person name="Morono Y."/>
            <person name="Uchiyama I."/>
            <person name="Ito T."/>
            <person name="Fujiyama A."/>
            <person name="Inagaki F."/>
            <person name="Takami H."/>
        </authorList>
    </citation>
    <scope>NUCLEOTIDE SEQUENCE</scope>
    <source>
        <strain evidence="2">Expedition CK06-06</strain>
    </source>
</reference>
<feature type="non-terminal residue" evidence="2">
    <location>
        <position position="100"/>
    </location>
</feature>
<evidence type="ECO:0000256" key="1">
    <source>
        <dbReference type="SAM" id="Phobius"/>
    </source>
</evidence>
<keyword evidence="1" id="KW-0812">Transmembrane</keyword>
<gene>
    <name evidence="2" type="ORF">S01H1_49858</name>
</gene>
<keyword evidence="1" id="KW-1133">Transmembrane helix</keyword>
<keyword evidence="1" id="KW-0472">Membrane</keyword>
<proteinExistence type="predicted"/>